<gene>
    <name evidence="3" type="ORF">VNO77_42887</name>
</gene>
<dbReference type="PANTHER" id="PTHR33463">
    <property type="entry name" value="NB-ARC DOMAIN-CONTAINING PROTEIN-RELATED"/>
    <property type="match status" value="1"/>
</dbReference>
<dbReference type="PANTHER" id="PTHR33463:SF209">
    <property type="entry name" value="DISEASE RESISTANCE PROTEIN RPS2-LIKE"/>
    <property type="match status" value="1"/>
</dbReference>
<feature type="domain" description="Disease resistance protein At4g27190-like leucine-rich repeats" evidence="2">
    <location>
        <begin position="136"/>
        <end position="273"/>
    </location>
</feature>
<evidence type="ECO:0000256" key="1">
    <source>
        <dbReference type="ARBA" id="ARBA00022821"/>
    </source>
</evidence>
<dbReference type="EMBL" id="JAYMYQ010000011">
    <property type="protein sequence ID" value="KAK7304990.1"/>
    <property type="molecule type" value="Genomic_DNA"/>
</dbReference>
<dbReference type="AlphaFoldDB" id="A0AAN9JT78"/>
<organism evidence="3 4">
    <name type="scientific">Canavalia gladiata</name>
    <name type="common">Sword bean</name>
    <name type="synonym">Dolichos gladiatus</name>
    <dbReference type="NCBI Taxonomy" id="3824"/>
    <lineage>
        <taxon>Eukaryota</taxon>
        <taxon>Viridiplantae</taxon>
        <taxon>Streptophyta</taxon>
        <taxon>Embryophyta</taxon>
        <taxon>Tracheophyta</taxon>
        <taxon>Spermatophyta</taxon>
        <taxon>Magnoliopsida</taxon>
        <taxon>eudicotyledons</taxon>
        <taxon>Gunneridae</taxon>
        <taxon>Pentapetalae</taxon>
        <taxon>rosids</taxon>
        <taxon>fabids</taxon>
        <taxon>Fabales</taxon>
        <taxon>Fabaceae</taxon>
        <taxon>Papilionoideae</taxon>
        <taxon>50 kb inversion clade</taxon>
        <taxon>NPAAA clade</taxon>
        <taxon>indigoferoid/millettioid clade</taxon>
        <taxon>Phaseoleae</taxon>
        <taxon>Canavalia</taxon>
    </lineage>
</organism>
<dbReference type="InterPro" id="IPR057135">
    <property type="entry name" value="At4g27190-like_LRR"/>
</dbReference>
<dbReference type="Pfam" id="PF23247">
    <property type="entry name" value="LRR_RPS2"/>
    <property type="match status" value="1"/>
</dbReference>
<dbReference type="InterPro" id="IPR050905">
    <property type="entry name" value="Plant_NBS-LRR"/>
</dbReference>
<proteinExistence type="predicted"/>
<dbReference type="Proteomes" id="UP001367508">
    <property type="component" value="Unassembled WGS sequence"/>
</dbReference>
<protein>
    <recommendedName>
        <fullName evidence="2">Disease resistance protein At4g27190-like leucine-rich repeats domain-containing protein</fullName>
    </recommendedName>
</protein>
<keyword evidence="4" id="KW-1185">Reference proteome</keyword>
<keyword evidence="1" id="KW-0611">Plant defense</keyword>
<comment type="caution">
    <text evidence="3">The sequence shown here is derived from an EMBL/GenBank/DDBJ whole genome shotgun (WGS) entry which is preliminary data.</text>
</comment>
<evidence type="ECO:0000313" key="4">
    <source>
        <dbReference type="Proteomes" id="UP001367508"/>
    </source>
</evidence>
<name>A0AAN9JT78_CANGL</name>
<evidence type="ECO:0000313" key="3">
    <source>
        <dbReference type="EMBL" id="KAK7304990.1"/>
    </source>
</evidence>
<accession>A0AAN9JT78</accession>
<reference evidence="3 4" key="1">
    <citation type="submission" date="2024-01" db="EMBL/GenBank/DDBJ databases">
        <title>The genomes of 5 underutilized Papilionoideae crops provide insights into root nodulation and disease resistanc.</title>
        <authorList>
            <person name="Jiang F."/>
        </authorList>
    </citation>
    <scope>NUCLEOTIDE SEQUENCE [LARGE SCALE GENOMIC DNA]</scope>
    <source>
        <strain evidence="3">LVBAO_FW01</strain>
        <tissue evidence="3">Leaves</tissue>
    </source>
</reference>
<sequence>MSVVQSLQRLEELFIDGIDGLKHMIGSGTGDGSNTSMELSAAKGNSRSLMPNLKTVGILECNLQNLKLLTVCVWETDKCWVGEVLFSMSVAQSLQQLEELLIMGVDGLKHIVGNGGEDGSNTDKEFILPSQNSRFLMPNLKMIQITACNELESLLPICCVEGLSQLQILEIIDVPNLRYVFGGCDHIDHSSLQYGNQVFLPRLEQLRFEELENLIDMCPKNYPVKWRSPSEIIVNDCPNLTTTFVLETGKCGLGEVLFSMSVVQSLPQLEHLTSMGIDGLKHVTEGGRGDGSNTSKDFILPQWNSRFLMPV</sequence>
<evidence type="ECO:0000259" key="2">
    <source>
        <dbReference type="Pfam" id="PF23247"/>
    </source>
</evidence>